<evidence type="ECO:0000313" key="2">
    <source>
        <dbReference type="Proteomes" id="UP000256326"/>
    </source>
</evidence>
<protein>
    <submittedName>
        <fullName evidence="1">Uncharacterized protein</fullName>
    </submittedName>
</protein>
<accession>A0A3D9CXZ1</accession>
<reference evidence="1 2" key="1">
    <citation type="journal article" date="2006" name="Int. J. Syst. Evol. Microbiol.">
        <title>Chryseobacterium hispanicum sp. nov., isolated from the drinking water distribution system of Sevilla, Spain.</title>
        <authorList>
            <person name="Gallego V."/>
            <person name="Garcia M.T."/>
            <person name="Ventosa A."/>
        </authorList>
    </citation>
    <scope>NUCLEOTIDE SEQUENCE [LARGE SCALE GENOMIC DNA]</scope>
    <source>
        <strain evidence="1 2">KCTC 22104</strain>
    </source>
</reference>
<organism evidence="1 2">
    <name type="scientific">Epilithonimonas hispanica</name>
    <dbReference type="NCBI Taxonomy" id="358687"/>
    <lineage>
        <taxon>Bacteria</taxon>
        <taxon>Pseudomonadati</taxon>
        <taxon>Bacteroidota</taxon>
        <taxon>Flavobacteriia</taxon>
        <taxon>Flavobacteriales</taxon>
        <taxon>Weeksellaceae</taxon>
        <taxon>Chryseobacterium group</taxon>
        <taxon>Epilithonimonas</taxon>
    </lineage>
</organism>
<evidence type="ECO:0000313" key="1">
    <source>
        <dbReference type="EMBL" id="REC70507.1"/>
    </source>
</evidence>
<name>A0A3D9CXZ1_9FLAO</name>
<dbReference type="Proteomes" id="UP000256326">
    <property type="component" value="Unassembled WGS sequence"/>
</dbReference>
<gene>
    <name evidence="1" type="ORF">DRF58_09135</name>
</gene>
<comment type="caution">
    <text evidence="1">The sequence shown here is derived from an EMBL/GenBank/DDBJ whole genome shotgun (WGS) entry which is preliminary data.</text>
</comment>
<proteinExistence type="predicted"/>
<sequence>MSLEVIHHIEKLGVEVTKVLDTIFLRWAAKNHSDLRDISKIIDTVYIGCFNKKSIEERFGVI</sequence>
<dbReference type="EMBL" id="QNUG01000016">
    <property type="protein sequence ID" value="REC70507.1"/>
    <property type="molecule type" value="Genomic_DNA"/>
</dbReference>
<keyword evidence="2" id="KW-1185">Reference proteome</keyword>
<dbReference type="AlphaFoldDB" id="A0A3D9CXZ1"/>